<protein>
    <recommendedName>
        <fullName evidence="3">Lipoprotein</fullName>
    </recommendedName>
</protein>
<evidence type="ECO:0008006" key="3">
    <source>
        <dbReference type="Google" id="ProtNLM"/>
    </source>
</evidence>
<name>A0ABZ1QPT4_9ACTN</name>
<proteinExistence type="predicted"/>
<dbReference type="PROSITE" id="PS51257">
    <property type="entry name" value="PROKAR_LIPOPROTEIN"/>
    <property type="match status" value="1"/>
</dbReference>
<sequence length="93" mass="10280">MRTRTITVLLSVTVLLAGCSGEPSYDESVEECVKAVKARPEGDVTKPKPCESLKEDDYTLVVMNKGIGDLGWTDKDGRFDKEKFERDALDGKP</sequence>
<keyword evidence="1" id="KW-0614">Plasmid</keyword>
<organism evidence="1 2">
    <name type="scientific">Streptomyces erythrochromogenes</name>
    <dbReference type="NCBI Taxonomy" id="285574"/>
    <lineage>
        <taxon>Bacteria</taxon>
        <taxon>Bacillati</taxon>
        <taxon>Actinomycetota</taxon>
        <taxon>Actinomycetes</taxon>
        <taxon>Kitasatosporales</taxon>
        <taxon>Streptomycetaceae</taxon>
        <taxon>Streptomyces</taxon>
    </lineage>
</organism>
<dbReference type="RefSeq" id="WP_328741298.1">
    <property type="nucleotide sequence ID" value="NZ_CP108037.1"/>
</dbReference>
<dbReference type="GeneID" id="95502238"/>
<reference evidence="1" key="1">
    <citation type="submission" date="2022-10" db="EMBL/GenBank/DDBJ databases">
        <title>The complete genomes of actinobacterial strains from the NBC collection.</title>
        <authorList>
            <person name="Joergensen T.S."/>
            <person name="Alvarez Arevalo M."/>
            <person name="Sterndorff E.B."/>
            <person name="Faurdal D."/>
            <person name="Vuksanovic O."/>
            <person name="Mourched A.-S."/>
            <person name="Charusanti P."/>
            <person name="Shaw S."/>
            <person name="Blin K."/>
            <person name="Weber T."/>
        </authorList>
    </citation>
    <scope>NUCLEOTIDE SEQUENCE</scope>
    <source>
        <strain evidence="1">NBC_00303</strain>
        <plasmid evidence="1">unnamed1</plasmid>
    </source>
</reference>
<evidence type="ECO:0000313" key="1">
    <source>
        <dbReference type="EMBL" id="WUN84575.1"/>
    </source>
</evidence>
<dbReference type="EMBL" id="CP108037">
    <property type="protein sequence ID" value="WUN84575.1"/>
    <property type="molecule type" value="Genomic_DNA"/>
</dbReference>
<dbReference type="Proteomes" id="UP001432312">
    <property type="component" value="Plasmid unnamed1"/>
</dbReference>
<gene>
    <name evidence="1" type="ORF">OHA91_39325</name>
</gene>
<keyword evidence="2" id="KW-1185">Reference proteome</keyword>
<evidence type="ECO:0000313" key="2">
    <source>
        <dbReference type="Proteomes" id="UP001432312"/>
    </source>
</evidence>
<geneLocation type="plasmid" evidence="1 2">
    <name>unnamed1</name>
</geneLocation>
<accession>A0ABZ1QPT4</accession>